<comment type="subcellular location">
    <subcellularLocation>
        <location evidence="1">Membrane</location>
    </subcellularLocation>
</comment>
<feature type="domain" description="Cadherin" evidence="8">
    <location>
        <begin position="82"/>
        <end position="203"/>
    </location>
</feature>
<feature type="domain" description="Cadherin" evidence="8">
    <location>
        <begin position="734"/>
        <end position="846"/>
    </location>
</feature>
<evidence type="ECO:0000313" key="10">
    <source>
        <dbReference type="Proteomes" id="UP001148838"/>
    </source>
</evidence>
<accession>A0ABQ8T3A4</accession>
<evidence type="ECO:0000256" key="5">
    <source>
        <dbReference type="ARBA" id="ARBA00022989"/>
    </source>
</evidence>
<evidence type="ECO:0000313" key="9">
    <source>
        <dbReference type="EMBL" id="KAJ4440954.1"/>
    </source>
</evidence>
<evidence type="ECO:0000256" key="3">
    <source>
        <dbReference type="ARBA" id="ARBA00022737"/>
    </source>
</evidence>
<feature type="domain" description="Cadherin" evidence="8">
    <location>
        <begin position="10"/>
        <end position="81"/>
    </location>
</feature>
<dbReference type="Proteomes" id="UP001148838">
    <property type="component" value="Unassembled WGS sequence"/>
</dbReference>
<keyword evidence="6" id="KW-0472">Membrane</keyword>
<dbReference type="PRINTS" id="PR00205">
    <property type="entry name" value="CADHERIN"/>
</dbReference>
<dbReference type="PANTHER" id="PTHR24026:SF125">
    <property type="entry name" value="FAT-LIKE CADHERIN-RELATED TUMOR SUPPRESSOR HOMOLOG"/>
    <property type="match status" value="1"/>
</dbReference>
<dbReference type="SMART" id="SM00112">
    <property type="entry name" value="CA"/>
    <property type="match status" value="9"/>
</dbReference>
<dbReference type="PANTHER" id="PTHR24026">
    <property type="entry name" value="FAT ATYPICAL CADHERIN-RELATED"/>
    <property type="match status" value="1"/>
</dbReference>
<keyword evidence="5" id="KW-1133">Transmembrane helix</keyword>
<keyword evidence="2" id="KW-0812">Transmembrane</keyword>
<evidence type="ECO:0000256" key="4">
    <source>
        <dbReference type="ARBA" id="ARBA00022837"/>
    </source>
</evidence>
<keyword evidence="3" id="KW-0677">Repeat</keyword>
<dbReference type="Gene3D" id="2.60.40.60">
    <property type="entry name" value="Cadherins"/>
    <property type="match status" value="10"/>
</dbReference>
<reference evidence="9 10" key="1">
    <citation type="journal article" date="2022" name="Allergy">
        <title>Genome assembly and annotation of Periplaneta americana reveal a comprehensive cockroach allergen profile.</title>
        <authorList>
            <person name="Wang L."/>
            <person name="Xiong Q."/>
            <person name="Saelim N."/>
            <person name="Wang L."/>
            <person name="Nong W."/>
            <person name="Wan A.T."/>
            <person name="Shi M."/>
            <person name="Liu X."/>
            <person name="Cao Q."/>
            <person name="Hui J.H.L."/>
            <person name="Sookrung N."/>
            <person name="Leung T.F."/>
            <person name="Tungtrongchitr A."/>
            <person name="Tsui S.K.W."/>
        </authorList>
    </citation>
    <scope>NUCLEOTIDE SEQUENCE [LARGE SCALE GENOMIC DNA]</scope>
    <source>
        <strain evidence="9">PWHHKU_190912</strain>
    </source>
</reference>
<feature type="domain" description="Cadherin" evidence="8">
    <location>
        <begin position="204"/>
        <end position="341"/>
    </location>
</feature>
<proteinExistence type="predicted"/>
<organism evidence="9 10">
    <name type="scientific">Periplaneta americana</name>
    <name type="common">American cockroach</name>
    <name type="synonym">Blatta americana</name>
    <dbReference type="NCBI Taxonomy" id="6978"/>
    <lineage>
        <taxon>Eukaryota</taxon>
        <taxon>Metazoa</taxon>
        <taxon>Ecdysozoa</taxon>
        <taxon>Arthropoda</taxon>
        <taxon>Hexapoda</taxon>
        <taxon>Insecta</taxon>
        <taxon>Pterygota</taxon>
        <taxon>Neoptera</taxon>
        <taxon>Polyneoptera</taxon>
        <taxon>Dictyoptera</taxon>
        <taxon>Blattodea</taxon>
        <taxon>Blattoidea</taxon>
        <taxon>Blattidae</taxon>
        <taxon>Blattinae</taxon>
        <taxon>Periplaneta</taxon>
    </lineage>
</organism>
<feature type="domain" description="Cadherin" evidence="8">
    <location>
        <begin position="547"/>
        <end position="628"/>
    </location>
</feature>
<dbReference type="PROSITE" id="PS00232">
    <property type="entry name" value="CADHERIN_1"/>
    <property type="match status" value="3"/>
</dbReference>
<dbReference type="SUPFAM" id="SSF49313">
    <property type="entry name" value="Cadherin-like"/>
    <property type="match status" value="10"/>
</dbReference>
<evidence type="ECO:0000256" key="2">
    <source>
        <dbReference type="ARBA" id="ARBA00022692"/>
    </source>
</evidence>
<gene>
    <name evidence="9" type="ORF">ANN_10803</name>
</gene>
<keyword evidence="10" id="KW-1185">Reference proteome</keyword>
<name>A0ABQ8T3A4_PERAM</name>
<comment type="caution">
    <text evidence="9">The sequence shown here is derived from an EMBL/GenBank/DDBJ whole genome shotgun (WGS) entry which is preliminary data.</text>
</comment>
<feature type="domain" description="Cadherin" evidence="8">
    <location>
        <begin position="629"/>
        <end position="733"/>
    </location>
</feature>
<feature type="domain" description="Cadherin" evidence="8">
    <location>
        <begin position="342"/>
        <end position="415"/>
    </location>
</feature>
<evidence type="ECO:0000259" key="8">
    <source>
        <dbReference type="PROSITE" id="PS50268"/>
    </source>
</evidence>
<protein>
    <recommendedName>
        <fullName evidence="8">Cadherin domain-containing protein</fullName>
    </recommendedName>
</protein>
<evidence type="ECO:0000256" key="7">
    <source>
        <dbReference type="PROSITE-ProRule" id="PRU00043"/>
    </source>
</evidence>
<dbReference type="InterPro" id="IPR002126">
    <property type="entry name" value="Cadherin-like_dom"/>
</dbReference>
<dbReference type="EMBL" id="JAJSOF020000015">
    <property type="protein sequence ID" value="KAJ4440954.1"/>
    <property type="molecule type" value="Genomic_DNA"/>
</dbReference>
<evidence type="ECO:0000256" key="1">
    <source>
        <dbReference type="ARBA" id="ARBA00004370"/>
    </source>
</evidence>
<keyword evidence="4 7" id="KW-0106">Calcium</keyword>
<dbReference type="PROSITE" id="PS50268">
    <property type="entry name" value="CADHERIN_2"/>
    <property type="match status" value="9"/>
</dbReference>
<dbReference type="CDD" id="cd11304">
    <property type="entry name" value="Cadherin_repeat"/>
    <property type="match status" value="9"/>
</dbReference>
<feature type="domain" description="Cadherin" evidence="8">
    <location>
        <begin position="415"/>
        <end position="528"/>
    </location>
</feature>
<evidence type="ECO:0000256" key="6">
    <source>
        <dbReference type="ARBA" id="ARBA00023136"/>
    </source>
</evidence>
<dbReference type="Pfam" id="PF00028">
    <property type="entry name" value="Cadherin"/>
    <property type="match status" value="8"/>
</dbReference>
<dbReference type="InterPro" id="IPR015919">
    <property type="entry name" value="Cadherin-like_sf"/>
</dbReference>
<dbReference type="InterPro" id="IPR020894">
    <property type="entry name" value="Cadherin_CS"/>
</dbReference>
<feature type="domain" description="Cadherin" evidence="8">
    <location>
        <begin position="847"/>
        <end position="948"/>
    </location>
</feature>
<sequence>MHANISCPHYSNASESEIRGGDERDEFFIGRDKGNVLLAKKLDWEKQHEYNLTISVTDGVHLVYTQLYVTVIDINDHRPNFSQKIYSVEISENVDKGTEILRLLATDEDEDKKVFYSLHAARSPASLSIFKIDSVTGAVFLNEKLDRCTSAMTISRNGSNFFRETIEEHILTVMVKDQGTPSKRNYARVIVTVHDHNDHPPEFTSPILQGKVFETSPIGTAVVQVYAIDRDRGQNAKISYSITSVTLYGLSFRSFVATKADILEMLTSCAKRRSDLRGNVGNVFSIDPAMGTVNVARELDYSVMSEYTLMVKAMDSGSPALFSTIHVHIMVTMADNAPPRFSKQEHAAEIYENQPIGTYVKHLEARSTSSLFFEIIDGNKDDMFFINPSTGVIITKRQLDYELNKFYNLTVEATNMPLYTGSVSEAAAIGSLVLTNTSAPLVITAKDQDSELNALLSYDIIEALPRKFFHIDSSTGAIRTVMTLDHEQISEFHFHVKVSDLGKPRLSSETVAKVEISVTDVNDCAPRFLHSVYNTTLLLPTYKNVAVLQVNATDPDSSVGTTLRYDIIDGNTGNVFAIDASTGVITVVEPENIKPFPKLQLRVSDGKFSSVAKVNIRVENSENSGLNFQKSVYTGTILENSTKVMTVAVVNVLGSALNEHVIFSILNPTDMFEIGSTSGAIRTTGQRFDREVQDKYELIVEARSDDARGERPKVAHVMVNVTILDINDNCPMFVNLPYYAVVSVDAQKGDIITKVHAVDMDKGENGEVRYELIKGHGELFKVCRKTGEVTLKQNLEGHNREYELIIAAYDGVNLVFLQYPGDVGISPCSTEVPVHVKVIDKSMPVFDKQFYTDSVLENIELHSPLAVSIQAESPLGRKLIYSIVKGNDFEEFALDFNTGVIYVVDELDYEQKQQYELTIRATDGVFPVYAEVLVSVLVQDVNDCPPEFTQDAYNISVSEAAPFGTSVLKVTSRDNDTVTSIVYNLLPAMWKSQYPCSSSCSVDVSDGPPYCLQNIRNGLESNVTKWFLLLWD</sequence>